<reference evidence="2 3" key="1">
    <citation type="submission" date="2019-01" db="EMBL/GenBank/DDBJ databases">
        <authorList>
            <person name="Chen W.-M."/>
        </authorList>
    </citation>
    <scope>NUCLEOTIDE SEQUENCE [LARGE SCALE GENOMIC DNA]</scope>
    <source>
        <strain evidence="2 3">TER-1</strain>
    </source>
</reference>
<evidence type="ECO:0000313" key="3">
    <source>
        <dbReference type="Proteomes" id="UP000286997"/>
    </source>
</evidence>
<comment type="caution">
    <text evidence="2">The sequence shown here is derived from an EMBL/GenBank/DDBJ whole genome shotgun (WGS) entry which is preliminary data.</text>
</comment>
<dbReference type="OrthoDB" id="33315at2"/>
<keyword evidence="3" id="KW-1185">Reference proteome</keyword>
<proteinExistence type="predicted"/>
<sequence>MPPFISWPAGFVIPLPKLTRYLLDPNGSGASKARFFLGHGFTQDEPHVLAHELFQHTTLANFTGVRIVPHGFNMGFHGPIDTPNGAQPCVRSYWHVSSGSAAGEASFVTAYPG</sequence>
<accession>A0A3S2VR37</accession>
<gene>
    <name evidence="2" type="ORF">EOE48_10515</name>
</gene>
<dbReference type="RefSeq" id="WP_127728749.1">
    <property type="nucleotide sequence ID" value="NZ_SACP01000008.1"/>
</dbReference>
<feature type="domain" description="DUF6883" evidence="1">
    <location>
        <begin position="12"/>
        <end position="112"/>
    </location>
</feature>
<dbReference type="Pfam" id="PF21814">
    <property type="entry name" value="DUF6883"/>
    <property type="match status" value="1"/>
</dbReference>
<dbReference type="EMBL" id="SACP01000008">
    <property type="protein sequence ID" value="RVU18806.1"/>
    <property type="molecule type" value="Genomic_DNA"/>
</dbReference>
<name>A0A3S2VR37_9HYPH</name>
<evidence type="ECO:0000313" key="2">
    <source>
        <dbReference type="EMBL" id="RVU18806.1"/>
    </source>
</evidence>
<evidence type="ECO:0000259" key="1">
    <source>
        <dbReference type="Pfam" id="PF21814"/>
    </source>
</evidence>
<dbReference type="Proteomes" id="UP000286997">
    <property type="component" value="Unassembled WGS sequence"/>
</dbReference>
<organism evidence="2 3">
    <name type="scientific">Methylobacterium oryzihabitans</name>
    <dbReference type="NCBI Taxonomy" id="2499852"/>
    <lineage>
        <taxon>Bacteria</taxon>
        <taxon>Pseudomonadati</taxon>
        <taxon>Pseudomonadota</taxon>
        <taxon>Alphaproteobacteria</taxon>
        <taxon>Hyphomicrobiales</taxon>
        <taxon>Methylobacteriaceae</taxon>
        <taxon>Methylobacterium</taxon>
    </lineage>
</organism>
<protein>
    <recommendedName>
        <fullName evidence="1">DUF6883 domain-containing protein</fullName>
    </recommendedName>
</protein>
<dbReference type="InterPro" id="IPR049250">
    <property type="entry name" value="DUF6883"/>
</dbReference>
<dbReference type="AlphaFoldDB" id="A0A3S2VR37"/>